<organism evidence="2 3">
    <name type="scientific">Strigamia maritima</name>
    <name type="common">European centipede</name>
    <name type="synonym">Geophilus maritimus</name>
    <dbReference type="NCBI Taxonomy" id="126957"/>
    <lineage>
        <taxon>Eukaryota</taxon>
        <taxon>Metazoa</taxon>
        <taxon>Ecdysozoa</taxon>
        <taxon>Arthropoda</taxon>
        <taxon>Myriapoda</taxon>
        <taxon>Chilopoda</taxon>
        <taxon>Pleurostigmophora</taxon>
        <taxon>Geophilomorpha</taxon>
        <taxon>Linotaeniidae</taxon>
        <taxon>Strigamia</taxon>
    </lineage>
</organism>
<dbReference type="EMBL" id="JH431216">
    <property type="status" value="NOT_ANNOTATED_CDS"/>
    <property type="molecule type" value="Genomic_DNA"/>
</dbReference>
<protein>
    <submittedName>
        <fullName evidence="2">Uncharacterized protein</fullName>
    </submittedName>
</protein>
<accession>T1INV7</accession>
<dbReference type="AlphaFoldDB" id="T1INV7"/>
<feature type="region of interest" description="Disordered" evidence="1">
    <location>
        <begin position="1"/>
        <end position="49"/>
    </location>
</feature>
<dbReference type="eggNOG" id="KOG1658">
    <property type="taxonomic scope" value="Eukaryota"/>
</dbReference>
<dbReference type="Proteomes" id="UP000014500">
    <property type="component" value="Unassembled WGS sequence"/>
</dbReference>
<proteinExistence type="predicted"/>
<feature type="compositionally biased region" description="Polar residues" evidence="1">
    <location>
        <begin position="24"/>
        <end position="37"/>
    </location>
</feature>
<sequence length="262" mass="28928">MAGDPLGASDGQRGLGDQQRHKVQSTNHKPLSQTAKVSSSTHGSSSSHLVPRCTLSHLGTRSTYVHLYTNSINDVNSTSHRACCVRHKKLISIGYDINGDDYYVDIGQCRHYCHHHNTTDFVHSCAHGYSCHPSSERRETHHVLEGSKEVSVIASCSCYENNADCARQSHWLRLFDDSPLQVDVDTGVCRGSCSSSGSGESLGRKPIPSSMPGVYLLHILVGSRDTRVNETETTEVTGNETAALSTDEKQDRISHRAQWYRY</sequence>
<dbReference type="HOGENOM" id="CLU_1062909_0_0_1"/>
<reference evidence="3" key="1">
    <citation type="submission" date="2011-05" db="EMBL/GenBank/DDBJ databases">
        <authorList>
            <person name="Richards S.R."/>
            <person name="Qu J."/>
            <person name="Jiang H."/>
            <person name="Jhangiani S.N."/>
            <person name="Agravi P."/>
            <person name="Goodspeed R."/>
            <person name="Gross S."/>
            <person name="Mandapat C."/>
            <person name="Jackson L."/>
            <person name="Mathew T."/>
            <person name="Pu L."/>
            <person name="Thornton R."/>
            <person name="Saada N."/>
            <person name="Wilczek-Boney K.B."/>
            <person name="Lee S."/>
            <person name="Kovar C."/>
            <person name="Wu Y."/>
            <person name="Scherer S.E."/>
            <person name="Worley K.C."/>
            <person name="Muzny D.M."/>
            <person name="Gibbs R."/>
        </authorList>
    </citation>
    <scope>NUCLEOTIDE SEQUENCE</scope>
    <source>
        <strain evidence="3">Brora</strain>
    </source>
</reference>
<reference evidence="2" key="2">
    <citation type="submission" date="2015-02" db="UniProtKB">
        <authorList>
            <consortium name="EnsemblMetazoa"/>
        </authorList>
    </citation>
    <scope>IDENTIFICATION</scope>
</reference>
<dbReference type="EnsemblMetazoa" id="SMAR002695-RA">
    <property type="protein sequence ID" value="SMAR002695-PA"/>
    <property type="gene ID" value="SMAR002695"/>
</dbReference>
<dbReference type="PANTHER" id="PTHR39313">
    <property type="entry name" value="IM:7138239"/>
    <property type="match status" value="1"/>
</dbReference>
<feature type="region of interest" description="Disordered" evidence="1">
    <location>
        <begin position="229"/>
        <end position="249"/>
    </location>
</feature>
<evidence type="ECO:0000256" key="1">
    <source>
        <dbReference type="SAM" id="MobiDB-lite"/>
    </source>
</evidence>
<evidence type="ECO:0000313" key="2">
    <source>
        <dbReference type="EnsemblMetazoa" id="SMAR002695-PA"/>
    </source>
</evidence>
<feature type="compositionally biased region" description="Low complexity" evidence="1">
    <location>
        <begin position="38"/>
        <end position="48"/>
    </location>
</feature>
<dbReference type="PANTHER" id="PTHR39313:SF1">
    <property type="entry name" value="IM:7138239"/>
    <property type="match status" value="1"/>
</dbReference>
<keyword evidence="3" id="KW-1185">Reference proteome</keyword>
<name>T1INV7_STRMM</name>
<evidence type="ECO:0000313" key="3">
    <source>
        <dbReference type="Proteomes" id="UP000014500"/>
    </source>
</evidence>